<dbReference type="EMBL" id="JAXBLV010000034">
    <property type="protein sequence ID" value="MDY3558479.1"/>
    <property type="molecule type" value="Genomic_DNA"/>
</dbReference>
<feature type="transmembrane region" description="Helical" evidence="1">
    <location>
        <begin position="292"/>
        <end position="309"/>
    </location>
</feature>
<keyword evidence="1" id="KW-1133">Transmembrane helix</keyword>
<feature type="transmembrane region" description="Helical" evidence="1">
    <location>
        <begin position="76"/>
        <end position="100"/>
    </location>
</feature>
<reference evidence="3" key="1">
    <citation type="journal article" date="2023" name="Mar. Drugs">
        <title>Gemmata algarum, a Novel Planctomycete Isolated from an Algal Mat, Displays Antimicrobial Activity.</title>
        <authorList>
            <person name="Kumar G."/>
            <person name="Kallscheuer N."/>
            <person name="Kashif M."/>
            <person name="Ahamad S."/>
            <person name="Jagadeeshwari U."/>
            <person name="Pannikurungottu S."/>
            <person name="Haufschild T."/>
            <person name="Kabuu M."/>
            <person name="Sasikala C."/>
            <person name="Jogler C."/>
            <person name="Ramana C."/>
        </authorList>
    </citation>
    <scope>NUCLEOTIDE SEQUENCE [LARGE SCALE GENOMIC DNA]</scope>
    <source>
        <strain evidence="3">JC673</strain>
    </source>
</reference>
<evidence type="ECO:0000313" key="2">
    <source>
        <dbReference type="EMBL" id="MDY3558479.1"/>
    </source>
</evidence>
<keyword evidence="1" id="KW-0812">Transmembrane</keyword>
<accession>A0ABU5EXW8</accession>
<dbReference type="Proteomes" id="UP001272242">
    <property type="component" value="Unassembled WGS sequence"/>
</dbReference>
<evidence type="ECO:0000256" key="1">
    <source>
        <dbReference type="SAM" id="Phobius"/>
    </source>
</evidence>
<feature type="transmembrane region" description="Helical" evidence="1">
    <location>
        <begin position="315"/>
        <end position="333"/>
    </location>
</feature>
<feature type="transmembrane region" description="Helical" evidence="1">
    <location>
        <begin position="261"/>
        <end position="280"/>
    </location>
</feature>
<proteinExistence type="predicted"/>
<feature type="transmembrane region" description="Helical" evidence="1">
    <location>
        <begin position="27"/>
        <end position="50"/>
    </location>
</feature>
<keyword evidence="1" id="KW-0472">Membrane</keyword>
<keyword evidence="3" id="KW-1185">Reference proteome</keyword>
<evidence type="ECO:0000313" key="3">
    <source>
        <dbReference type="Proteomes" id="UP001272242"/>
    </source>
</evidence>
<gene>
    <name evidence="2" type="ORF">R5W23_005597</name>
</gene>
<sequence length="347" mass="35258">MTDHLGSVPPGTRHGFWDQFRRTFGPALVGLLAAPATAAVACTSFAVLLVNVSNTYTQFPGLEAPALAVPVAPPTAVLWALAALGAVALVGIGLIVARVARPANHWEGVSAGLSAALTATLAAYAAGIGWTATLAMVVVPAIADLTTLGNATRMPADGRGVPSDALVERYEDLRTVPADTRGGVFFAKVVADQVLGSASAPALGLGISLATAGVTVFCGTVAGGWMLRRGESFRATAIPYIELTGAPALALGRLVSGVVGLGLPPTLIGAVCLVIATGFVMRGAVARWEWPFRVSAAAVWVLVLCGVGLDHGPAHAFDVIMCLVYAGAGALLTRRWRATAPLGAAQV</sequence>
<organism evidence="2 3">
    <name type="scientific">Gemmata algarum</name>
    <dbReference type="NCBI Taxonomy" id="2975278"/>
    <lineage>
        <taxon>Bacteria</taxon>
        <taxon>Pseudomonadati</taxon>
        <taxon>Planctomycetota</taxon>
        <taxon>Planctomycetia</taxon>
        <taxon>Gemmatales</taxon>
        <taxon>Gemmataceae</taxon>
        <taxon>Gemmata</taxon>
    </lineage>
</organism>
<comment type="caution">
    <text evidence="2">The sequence shown here is derived from an EMBL/GenBank/DDBJ whole genome shotgun (WGS) entry which is preliminary data.</text>
</comment>
<name>A0ABU5EXW8_9BACT</name>
<dbReference type="RefSeq" id="WP_320685391.1">
    <property type="nucleotide sequence ID" value="NZ_JAXBLV010000034.1"/>
</dbReference>
<protein>
    <submittedName>
        <fullName evidence="2">Uncharacterized protein</fullName>
    </submittedName>
</protein>
<feature type="transmembrane region" description="Helical" evidence="1">
    <location>
        <begin position="202"/>
        <end position="225"/>
    </location>
</feature>